<dbReference type="AlphaFoldDB" id="N1QDU8"/>
<evidence type="ECO:0000259" key="1">
    <source>
        <dbReference type="PROSITE" id="PS50097"/>
    </source>
</evidence>
<dbReference type="STRING" id="692275.N1QDU8"/>
<organism evidence="2 3">
    <name type="scientific">Sphaerulina musiva (strain SO2202)</name>
    <name type="common">Poplar stem canker fungus</name>
    <name type="synonym">Septoria musiva</name>
    <dbReference type="NCBI Taxonomy" id="692275"/>
    <lineage>
        <taxon>Eukaryota</taxon>
        <taxon>Fungi</taxon>
        <taxon>Dikarya</taxon>
        <taxon>Ascomycota</taxon>
        <taxon>Pezizomycotina</taxon>
        <taxon>Dothideomycetes</taxon>
        <taxon>Dothideomycetidae</taxon>
        <taxon>Mycosphaerellales</taxon>
        <taxon>Mycosphaerellaceae</taxon>
        <taxon>Sphaerulina</taxon>
    </lineage>
</organism>
<dbReference type="PROSITE" id="PS50097">
    <property type="entry name" value="BTB"/>
    <property type="match status" value="1"/>
</dbReference>
<dbReference type="HOGENOM" id="CLU_057752_6_3_1"/>
<evidence type="ECO:0000313" key="3">
    <source>
        <dbReference type="Proteomes" id="UP000016931"/>
    </source>
</evidence>
<dbReference type="SUPFAM" id="SSF54695">
    <property type="entry name" value="POZ domain"/>
    <property type="match status" value="1"/>
</dbReference>
<accession>N1QDU8</accession>
<feature type="non-terminal residue" evidence="2">
    <location>
        <position position="1"/>
    </location>
</feature>
<dbReference type="InterPro" id="IPR011333">
    <property type="entry name" value="SKP1/BTB/POZ_sf"/>
</dbReference>
<dbReference type="EMBL" id="KB456267">
    <property type="protein sequence ID" value="EMF10340.1"/>
    <property type="molecule type" value="Genomic_DNA"/>
</dbReference>
<feature type="domain" description="BTB" evidence="1">
    <location>
        <begin position="9"/>
        <end position="75"/>
    </location>
</feature>
<dbReference type="CDD" id="cd18186">
    <property type="entry name" value="BTB_POZ_ZBTB_KLHL-like"/>
    <property type="match status" value="1"/>
</dbReference>
<dbReference type="GeneID" id="27899671"/>
<dbReference type="OrthoDB" id="3649185at2759"/>
<name>N1QDU8_SPHMS</name>
<sequence>RLLVTGEHSDLIITCNGHKWSVHKAIVCLASDFFQACCKNFKEASSGVIDLPDDRSDAVNALLWYAYTANYDDTKECSVSDGQLIPRPMLFNVLVHTVGDKYGMRNLCQLAEAKFEKHATTEWRSDGFADAIIEMSLTSPDPKRVLLKIAAEIAITHAADLFTGEE</sequence>
<reference evidence="2 3" key="1">
    <citation type="journal article" date="2012" name="PLoS Pathog.">
        <title>Diverse lifestyles and strategies of plant pathogenesis encoded in the genomes of eighteen Dothideomycetes fungi.</title>
        <authorList>
            <person name="Ohm R.A."/>
            <person name="Feau N."/>
            <person name="Henrissat B."/>
            <person name="Schoch C.L."/>
            <person name="Horwitz B.A."/>
            <person name="Barry K.W."/>
            <person name="Condon B.J."/>
            <person name="Copeland A.C."/>
            <person name="Dhillon B."/>
            <person name="Glaser F."/>
            <person name="Hesse C.N."/>
            <person name="Kosti I."/>
            <person name="LaButti K."/>
            <person name="Lindquist E.A."/>
            <person name="Lucas S."/>
            <person name="Salamov A.A."/>
            <person name="Bradshaw R.E."/>
            <person name="Ciuffetti L."/>
            <person name="Hamelin R.C."/>
            <person name="Kema G.H.J."/>
            <person name="Lawrence C."/>
            <person name="Scott J.A."/>
            <person name="Spatafora J.W."/>
            <person name="Turgeon B.G."/>
            <person name="de Wit P.J.G.M."/>
            <person name="Zhong S."/>
            <person name="Goodwin S.B."/>
            <person name="Grigoriev I.V."/>
        </authorList>
    </citation>
    <scope>NUCLEOTIDE SEQUENCE [LARGE SCALE GENOMIC DNA]</scope>
    <source>
        <strain evidence="2 3">SO2202</strain>
    </source>
</reference>
<protein>
    <recommendedName>
        <fullName evidence="1">BTB domain-containing protein</fullName>
    </recommendedName>
</protein>
<dbReference type="eggNOG" id="ENOG502SQDU">
    <property type="taxonomic scope" value="Eukaryota"/>
</dbReference>
<proteinExistence type="predicted"/>
<dbReference type="Pfam" id="PF00651">
    <property type="entry name" value="BTB"/>
    <property type="match status" value="1"/>
</dbReference>
<feature type="non-terminal residue" evidence="2">
    <location>
        <position position="166"/>
    </location>
</feature>
<dbReference type="OMA" id="ANLTHEW"/>
<dbReference type="InterPro" id="IPR000210">
    <property type="entry name" value="BTB/POZ_dom"/>
</dbReference>
<gene>
    <name evidence="2" type="ORF">SEPMUDRAFT_13303</name>
</gene>
<dbReference type="PANTHER" id="PTHR47843:SF5">
    <property type="entry name" value="BTB_POZ DOMAIN PROTEIN"/>
    <property type="match status" value="1"/>
</dbReference>
<dbReference type="PANTHER" id="PTHR47843">
    <property type="entry name" value="BTB DOMAIN-CONTAINING PROTEIN-RELATED"/>
    <property type="match status" value="1"/>
</dbReference>
<keyword evidence="3" id="KW-1185">Reference proteome</keyword>
<dbReference type="Gene3D" id="3.30.710.10">
    <property type="entry name" value="Potassium Channel Kv1.1, Chain A"/>
    <property type="match status" value="1"/>
</dbReference>
<evidence type="ECO:0000313" key="2">
    <source>
        <dbReference type="EMBL" id="EMF10340.1"/>
    </source>
</evidence>
<dbReference type="Proteomes" id="UP000016931">
    <property type="component" value="Unassembled WGS sequence"/>
</dbReference>
<dbReference type="RefSeq" id="XP_016758461.1">
    <property type="nucleotide sequence ID" value="XM_016902534.1"/>
</dbReference>